<accession>A0A0G2F171</accession>
<dbReference type="OrthoDB" id="4725912at2759"/>
<feature type="compositionally biased region" description="Polar residues" evidence="1">
    <location>
        <begin position="150"/>
        <end position="159"/>
    </location>
</feature>
<proteinExistence type="predicted"/>
<comment type="caution">
    <text evidence="2">The sequence shown here is derived from an EMBL/GenBank/DDBJ whole genome shotgun (WGS) entry which is preliminary data.</text>
</comment>
<feature type="compositionally biased region" description="Low complexity" evidence="1">
    <location>
        <begin position="160"/>
        <end position="173"/>
    </location>
</feature>
<feature type="compositionally biased region" description="Low complexity" evidence="1">
    <location>
        <begin position="133"/>
        <end position="143"/>
    </location>
</feature>
<dbReference type="AlphaFoldDB" id="A0A0G2F171"/>
<dbReference type="Proteomes" id="UP000053317">
    <property type="component" value="Unassembled WGS sequence"/>
</dbReference>
<feature type="region of interest" description="Disordered" evidence="1">
    <location>
        <begin position="133"/>
        <end position="194"/>
    </location>
</feature>
<sequence>MVDSPKKLVVHYKGHSALDITDPESRKSVYQAKLTTSKPQISLYRVSADDDDHATNSGSDDLSAKLPARSTATFSLISTKVKLRVREKNILLYKDNPFVCTYKYIGADGMIYCWKLDNIITGAYSFYQLGPPTSNGPTSSSNNEAHLEDSSPSTQTNGFLSTTTPILNSSSSSSPPPSTPLNTNTINNKTRDKAPPKKLIAKYHNAIFSIKDVGRIEILLKSSINDTQMDEMMMSILGVLVMIQSLRLSSRVVFGL</sequence>
<evidence type="ECO:0000313" key="2">
    <source>
        <dbReference type="EMBL" id="KKY28084.1"/>
    </source>
</evidence>
<dbReference type="EMBL" id="LCWF01000016">
    <property type="protein sequence ID" value="KKY28084.1"/>
    <property type="molecule type" value="Genomic_DNA"/>
</dbReference>
<name>A0A0G2F171_PHACM</name>
<keyword evidence="3" id="KW-1185">Reference proteome</keyword>
<gene>
    <name evidence="2" type="ORF">UCRPC4_g00664</name>
</gene>
<reference evidence="2 3" key="1">
    <citation type="submission" date="2015-05" db="EMBL/GenBank/DDBJ databases">
        <title>Distinctive expansion of gene families associated with plant cell wall degradation and secondary metabolism in the genomes of grapevine trunk pathogens.</title>
        <authorList>
            <person name="Lawrence D.P."/>
            <person name="Travadon R."/>
            <person name="Rolshausen P.E."/>
            <person name="Baumgartner K."/>
        </authorList>
    </citation>
    <scope>NUCLEOTIDE SEQUENCE [LARGE SCALE GENOMIC DNA]</scope>
    <source>
        <strain evidence="2">UCRPC4</strain>
    </source>
</reference>
<protein>
    <submittedName>
        <fullName evidence="2">Uncharacterized protein</fullName>
    </submittedName>
</protein>
<reference evidence="2 3" key="2">
    <citation type="submission" date="2015-05" db="EMBL/GenBank/DDBJ databases">
        <authorList>
            <person name="Morales-Cruz A."/>
            <person name="Amrine K.C."/>
            <person name="Cantu D."/>
        </authorList>
    </citation>
    <scope>NUCLEOTIDE SEQUENCE [LARGE SCALE GENOMIC DNA]</scope>
    <source>
        <strain evidence="2">UCRPC4</strain>
    </source>
</reference>
<evidence type="ECO:0000256" key="1">
    <source>
        <dbReference type="SAM" id="MobiDB-lite"/>
    </source>
</evidence>
<evidence type="ECO:0000313" key="3">
    <source>
        <dbReference type="Proteomes" id="UP000053317"/>
    </source>
</evidence>
<organism evidence="2 3">
    <name type="scientific">Phaeomoniella chlamydospora</name>
    <name type="common">Phaeoacremonium chlamydosporum</name>
    <dbReference type="NCBI Taxonomy" id="158046"/>
    <lineage>
        <taxon>Eukaryota</taxon>
        <taxon>Fungi</taxon>
        <taxon>Dikarya</taxon>
        <taxon>Ascomycota</taxon>
        <taxon>Pezizomycotina</taxon>
        <taxon>Eurotiomycetes</taxon>
        <taxon>Chaetothyriomycetidae</taxon>
        <taxon>Phaeomoniellales</taxon>
        <taxon>Phaeomoniellaceae</taxon>
        <taxon>Phaeomoniella</taxon>
    </lineage>
</organism>